<name>A0A6F8XMF0_9ACTN</name>
<evidence type="ECO:0000313" key="3">
    <source>
        <dbReference type="EMBL" id="BCB74961.1"/>
    </source>
</evidence>
<dbReference type="Gene3D" id="3.30.420.10">
    <property type="entry name" value="Ribonuclease H-like superfamily/Ribonuclease H"/>
    <property type="match status" value="1"/>
</dbReference>
<dbReference type="InterPro" id="IPR038717">
    <property type="entry name" value="Tc1-like_DDE_dom"/>
</dbReference>
<proteinExistence type="predicted"/>
<dbReference type="EMBL" id="AP022870">
    <property type="protein sequence ID" value="BCB74961.1"/>
    <property type="molecule type" value="Genomic_DNA"/>
</dbReference>
<evidence type="ECO:0000259" key="2">
    <source>
        <dbReference type="Pfam" id="PF13358"/>
    </source>
</evidence>
<accession>A0A6F8XMF0</accession>
<dbReference type="AlphaFoldDB" id="A0A6F8XMF0"/>
<organism evidence="3 4">
    <name type="scientific">Phytohabitans flavus</name>
    <dbReference type="NCBI Taxonomy" id="1076124"/>
    <lineage>
        <taxon>Bacteria</taxon>
        <taxon>Bacillati</taxon>
        <taxon>Actinomycetota</taxon>
        <taxon>Actinomycetes</taxon>
        <taxon>Micromonosporales</taxon>
        <taxon>Micromonosporaceae</taxon>
    </lineage>
</organism>
<evidence type="ECO:0000256" key="1">
    <source>
        <dbReference type="SAM" id="MobiDB-lite"/>
    </source>
</evidence>
<dbReference type="Pfam" id="PF13358">
    <property type="entry name" value="DDE_3"/>
    <property type="match status" value="1"/>
</dbReference>
<protein>
    <recommendedName>
        <fullName evidence="2">Tc1-like transposase DDE domain-containing protein</fullName>
    </recommendedName>
</protein>
<gene>
    <name evidence="3" type="ORF">Pflav_013710</name>
</gene>
<dbReference type="KEGG" id="pfla:Pflav_013710"/>
<dbReference type="Proteomes" id="UP000502508">
    <property type="component" value="Chromosome"/>
</dbReference>
<reference evidence="3 4" key="1">
    <citation type="submission" date="2020-03" db="EMBL/GenBank/DDBJ databases">
        <title>Whole genome shotgun sequence of Phytohabitans flavus NBRC 107702.</title>
        <authorList>
            <person name="Komaki H."/>
            <person name="Tamura T."/>
        </authorList>
    </citation>
    <scope>NUCLEOTIDE SEQUENCE [LARGE SCALE GENOMIC DNA]</scope>
    <source>
        <strain evidence="3 4">NBRC 107702</strain>
    </source>
</reference>
<feature type="domain" description="Tc1-like transposase DDE" evidence="2">
    <location>
        <begin position="10"/>
        <end position="152"/>
    </location>
</feature>
<evidence type="ECO:0000313" key="4">
    <source>
        <dbReference type="Proteomes" id="UP000502508"/>
    </source>
</evidence>
<feature type="region of interest" description="Disordered" evidence="1">
    <location>
        <begin position="177"/>
        <end position="207"/>
    </location>
</feature>
<reference evidence="3 4" key="2">
    <citation type="submission" date="2020-03" db="EMBL/GenBank/DDBJ databases">
        <authorList>
            <person name="Ichikawa N."/>
            <person name="Kimura A."/>
            <person name="Kitahashi Y."/>
            <person name="Uohara A."/>
        </authorList>
    </citation>
    <scope>NUCLEOTIDE SEQUENCE [LARGE SCALE GENOMIC DNA]</scope>
    <source>
        <strain evidence="3 4">NBRC 107702</strain>
    </source>
</reference>
<sequence>MAAERGAWICFEDEAGHTLRPPKARTWARRGQTPVIPVSGMGSGRISVAGLVCVKPGQRTRLLYRIKVHRRHKGERSSFAETDYVALLDAAHQYLKAPIVLVWDNLNTHISAAMRELADSRDWLHVIQLPAYAPDLNPTEGVWSHVKRSLGNLAVTGVDQLAAVVKNRLKRIQYRPRPANQLPHPHRPEPRPRTAVTLTSDEGGPVTGHGWRCSLTSAALGGPDEGWPGAHAIWRRSLP</sequence>
<dbReference type="InterPro" id="IPR036397">
    <property type="entry name" value="RNaseH_sf"/>
</dbReference>
<keyword evidence="4" id="KW-1185">Reference proteome</keyword>
<dbReference type="GO" id="GO:0003676">
    <property type="term" value="F:nucleic acid binding"/>
    <property type="evidence" value="ECO:0007669"/>
    <property type="project" value="InterPro"/>
</dbReference>